<evidence type="ECO:0000256" key="1">
    <source>
        <dbReference type="SAM" id="MobiDB-lite"/>
    </source>
</evidence>
<accession>A0A327R5J8</accession>
<reference evidence="3 4" key="1">
    <citation type="submission" date="2018-06" db="EMBL/GenBank/DDBJ databases">
        <title>Genomic Encyclopedia of Archaeal and Bacterial Type Strains, Phase II (KMG-II): from individual species to whole genera.</title>
        <authorList>
            <person name="Goeker M."/>
        </authorList>
    </citation>
    <scope>NUCLEOTIDE SEQUENCE [LARGE SCALE GENOMIC DNA]</scope>
    <source>
        <strain evidence="3 4">DSM 24464</strain>
    </source>
</reference>
<keyword evidence="4" id="KW-1185">Reference proteome</keyword>
<evidence type="ECO:0000256" key="2">
    <source>
        <dbReference type="SAM" id="SignalP"/>
    </source>
</evidence>
<name>A0A327R5J8_9FLAO</name>
<evidence type="ECO:0000313" key="3">
    <source>
        <dbReference type="EMBL" id="RAJ11881.1"/>
    </source>
</evidence>
<gene>
    <name evidence="3" type="ORF">LY08_02590</name>
</gene>
<dbReference type="RefSeq" id="WP_111660852.1">
    <property type="nucleotide sequence ID" value="NZ_QLLO01000011.1"/>
</dbReference>
<feature type="signal peptide" evidence="2">
    <location>
        <begin position="1"/>
        <end position="19"/>
    </location>
</feature>
<sequence length="136" mass="14975">MKTTVVLFALMVVSTLGFSQVDGDPIPGIDITIEQGGPKATAQITSLEQEYLDLKLAELQQEFRKKQKKLSLKTQDDIDKAYITFLEEKIKSATTPGGGAGKAVFKEMTITKKTDNARANIKPEPTKEVEENTIDD</sequence>
<keyword evidence="2" id="KW-0732">Signal</keyword>
<proteinExistence type="predicted"/>
<comment type="caution">
    <text evidence="3">The sequence shown here is derived from an EMBL/GenBank/DDBJ whole genome shotgun (WGS) entry which is preliminary data.</text>
</comment>
<protein>
    <submittedName>
        <fullName evidence="3">Uncharacterized protein</fullName>
    </submittedName>
</protein>
<feature type="chain" id="PRO_5016396529" evidence="2">
    <location>
        <begin position="20"/>
        <end position="136"/>
    </location>
</feature>
<organism evidence="3 4">
    <name type="scientific">Olleya aquimaris</name>
    <dbReference type="NCBI Taxonomy" id="639310"/>
    <lineage>
        <taxon>Bacteria</taxon>
        <taxon>Pseudomonadati</taxon>
        <taxon>Bacteroidota</taxon>
        <taxon>Flavobacteriia</taxon>
        <taxon>Flavobacteriales</taxon>
        <taxon>Flavobacteriaceae</taxon>
    </lineage>
</organism>
<evidence type="ECO:0000313" key="4">
    <source>
        <dbReference type="Proteomes" id="UP000248703"/>
    </source>
</evidence>
<dbReference type="EMBL" id="QLLO01000011">
    <property type="protein sequence ID" value="RAJ11881.1"/>
    <property type="molecule type" value="Genomic_DNA"/>
</dbReference>
<feature type="region of interest" description="Disordered" evidence="1">
    <location>
        <begin position="115"/>
        <end position="136"/>
    </location>
</feature>
<dbReference type="AlphaFoldDB" id="A0A327R5J8"/>
<dbReference type="Proteomes" id="UP000248703">
    <property type="component" value="Unassembled WGS sequence"/>
</dbReference>